<feature type="region of interest" description="Disordered" evidence="1">
    <location>
        <begin position="1"/>
        <end position="37"/>
    </location>
</feature>
<reference evidence="2 3" key="1">
    <citation type="submission" date="2024-01" db="EMBL/GenBank/DDBJ databases">
        <title>The genomes of 5 underutilized Papilionoideae crops provide insights into root nodulation and disease resistanc.</title>
        <authorList>
            <person name="Jiang F."/>
        </authorList>
    </citation>
    <scope>NUCLEOTIDE SEQUENCE [LARGE SCALE GENOMIC DNA]</scope>
    <source>
        <strain evidence="2">LVBAO_FW01</strain>
        <tissue evidence="2">Leaves</tissue>
    </source>
</reference>
<dbReference type="EMBL" id="JAYMYQ010000006">
    <property type="protein sequence ID" value="KAK7324173.1"/>
    <property type="molecule type" value="Genomic_DNA"/>
</dbReference>
<dbReference type="Proteomes" id="UP001367508">
    <property type="component" value="Unassembled WGS sequence"/>
</dbReference>
<protein>
    <submittedName>
        <fullName evidence="2">Uncharacterized protein</fullName>
    </submittedName>
</protein>
<sequence>MRYSDGRKESLGIHRTHGISKSRSPMQSEEQSYLPHMPSPIPILGQPQVLAIYVTKEQLSPSLGGNYAVLFYASSELRLGRPAVLIRVRHMTYCTQKITRIWLINNI</sequence>
<dbReference type="AlphaFoldDB" id="A0AAN9KZC1"/>
<evidence type="ECO:0000313" key="2">
    <source>
        <dbReference type="EMBL" id="KAK7324173.1"/>
    </source>
</evidence>
<proteinExistence type="predicted"/>
<comment type="caution">
    <text evidence="2">The sequence shown here is derived from an EMBL/GenBank/DDBJ whole genome shotgun (WGS) entry which is preliminary data.</text>
</comment>
<evidence type="ECO:0000256" key="1">
    <source>
        <dbReference type="SAM" id="MobiDB-lite"/>
    </source>
</evidence>
<accession>A0AAN9KZC1</accession>
<feature type="compositionally biased region" description="Basic and acidic residues" evidence="1">
    <location>
        <begin position="1"/>
        <end position="12"/>
    </location>
</feature>
<evidence type="ECO:0000313" key="3">
    <source>
        <dbReference type="Proteomes" id="UP001367508"/>
    </source>
</evidence>
<name>A0AAN9KZC1_CANGL</name>
<feature type="compositionally biased region" description="Polar residues" evidence="1">
    <location>
        <begin position="21"/>
        <end position="31"/>
    </location>
</feature>
<organism evidence="2 3">
    <name type="scientific">Canavalia gladiata</name>
    <name type="common">Sword bean</name>
    <name type="synonym">Dolichos gladiatus</name>
    <dbReference type="NCBI Taxonomy" id="3824"/>
    <lineage>
        <taxon>Eukaryota</taxon>
        <taxon>Viridiplantae</taxon>
        <taxon>Streptophyta</taxon>
        <taxon>Embryophyta</taxon>
        <taxon>Tracheophyta</taxon>
        <taxon>Spermatophyta</taxon>
        <taxon>Magnoliopsida</taxon>
        <taxon>eudicotyledons</taxon>
        <taxon>Gunneridae</taxon>
        <taxon>Pentapetalae</taxon>
        <taxon>rosids</taxon>
        <taxon>fabids</taxon>
        <taxon>Fabales</taxon>
        <taxon>Fabaceae</taxon>
        <taxon>Papilionoideae</taxon>
        <taxon>50 kb inversion clade</taxon>
        <taxon>NPAAA clade</taxon>
        <taxon>indigoferoid/millettioid clade</taxon>
        <taxon>Phaseoleae</taxon>
        <taxon>Canavalia</taxon>
    </lineage>
</organism>
<gene>
    <name evidence="2" type="ORF">VNO77_27699</name>
</gene>
<keyword evidence="3" id="KW-1185">Reference proteome</keyword>